<evidence type="ECO:0000259" key="1">
    <source>
        <dbReference type="PROSITE" id="PS50878"/>
    </source>
</evidence>
<protein>
    <recommendedName>
        <fullName evidence="1">Reverse transcriptase domain-containing protein</fullName>
    </recommendedName>
</protein>
<dbReference type="GO" id="GO:0003824">
    <property type="term" value="F:catalytic activity"/>
    <property type="evidence" value="ECO:0007669"/>
    <property type="project" value="InterPro"/>
</dbReference>
<organism evidence="2 3">
    <name type="scientific">Amphiprion ocellaris</name>
    <name type="common">Clown anemonefish</name>
    <dbReference type="NCBI Taxonomy" id="80972"/>
    <lineage>
        <taxon>Eukaryota</taxon>
        <taxon>Metazoa</taxon>
        <taxon>Chordata</taxon>
        <taxon>Craniata</taxon>
        <taxon>Vertebrata</taxon>
        <taxon>Euteleostomi</taxon>
        <taxon>Actinopterygii</taxon>
        <taxon>Neopterygii</taxon>
        <taxon>Teleostei</taxon>
        <taxon>Neoteleostei</taxon>
        <taxon>Acanthomorphata</taxon>
        <taxon>Ovalentaria</taxon>
        <taxon>Pomacentridae</taxon>
        <taxon>Amphiprion</taxon>
    </lineage>
</organism>
<dbReference type="InterPro" id="IPR005135">
    <property type="entry name" value="Endo/exonuclease/phosphatase"/>
</dbReference>
<dbReference type="SUPFAM" id="SSF56219">
    <property type="entry name" value="DNase I-like"/>
    <property type="match status" value="1"/>
</dbReference>
<dbReference type="Proteomes" id="UP001501940">
    <property type="component" value="Chromosome 20"/>
</dbReference>
<feature type="domain" description="Reverse transcriptase" evidence="1">
    <location>
        <begin position="479"/>
        <end position="747"/>
    </location>
</feature>
<dbReference type="PANTHER" id="PTHR46670">
    <property type="entry name" value="ENDO/EXONUCLEASE/PHOSPHATASE DOMAIN-CONTAINING PROTEIN"/>
    <property type="match status" value="1"/>
</dbReference>
<reference evidence="2" key="3">
    <citation type="submission" date="2025-09" db="UniProtKB">
        <authorList>
            <consortium name="Ensembl"/>
        </authorList>
    </citation>
    <scope>IDENTIFICATION</scope>
</reference>
<dbReference type="Gene3D" id="3.60.10.10">
    <property type="entry name" value="Endonuclease/exonuclease/phosphatase"/>
    <property type="match status" value="1"/>
</dbReference>
<dbReference type="SUPFAM" id="SSF56672">
    <property type="entry name" value="DNA/RNA polymerases"/>
    <property type="match status" value="1"/>
</dbReference>
<reference evidence="2" key="2">
    <citation type="submission" date="2025-08" db="UniProtKB">
        <authorList>
            <consortium name="Ensembl"/>
        </authorList>
    </citation>
    <scope>IDENTIFICATION</scope>
</reference>
<sequence length="912" mass="103613">MKTGGKSGVDFSVLRPLSKLPSPSHTKLELWNAQSLGNKACLLHSHILENRIDLMCLTETWHKPEQYSELNEACPTGYAYLERARTTGRQGYGGLAVIYRSDIRLTPVPVPNTSTFECLAFKCEHPTRVTVILIYRPPKPNSLFLSEIHDLLMSFCSTTTNILILGDFNIHVDSSSNHIVEEFLQVLDCFDLKQHVDVPRHDRGHTLDLVITDSLPVKSLQVYDMGVSDHCAVSMELPASSLLDKSKRQICFRNLDKIDQTALSAYLKELSTDFTTAEEAVQYYNTNLHSLLDSHAPVRSRTITYLHSAPWFTPELRKVKTAGRILERRYVKSGLTVHKTAYRDHQKHYSSLLSEVKSVYYSCIINKNSGNSKQLFTTINHLLKPRTSSIICSTQDQCNNFCDFFSLKVDNIRGPLARTTHMPLASSFLKLHTVDQSNVLKCISMLNSSKTKDIFGIDTVFLKEHKETFTPALTKMINQSILESTFPTVLKTAIIKPIHKSGDKLQVSNYRPISILPSISKVLEKVVAEQLMDHLNSLEMLHPVQFGFRKQYSTETACCYLTEKIKSRLDGGGVVGAVFLDLRKAFDTVNHKVLINKLSQFCLHENTINWIQSYLCDRQQCVTVNNETSPLQACSIGVPQGSILGPLLFTLYINDLPNICNAKIIMYADDTVVYTHGDTVEEVAQKLTIEMRKVSNWLKNSCLTLNVEKTVSMFFTKSFKLQNCPKVMIEGQPIQNVEQYKYLGVILDPNLNFKKHIKRLTNTLKFNLSTYRYIRNSLTTEASYVYLNACVTTLKPLESLYKTSLKIHDKKPRIYHHCKILTKHGILSFENCIRYSNLCLLFRIIHGTVAPPLKTFIPLCSEVSSRDTRTSLRGECYIRKLDSAFGRSAFSYVAMNQWNKLPTELLKCNTFL</sequence>
<dbReference type="InterPro" id="IPR000477">
    <property type="entry name" value="RT_dom"/>
</dbReference>
<evidence type="ECO:0000313" key="2">
    <source>
        <dbReference type="Ensembl" id="ENSAOCP00000051742.1"/>
    </source>
</evidence>
<dbReference type="Pfam" id="PF00078">
    <property type="entry name" value="RVT_1"/>
    <property type="match status" value="1"/>
</dbReference>
<dbReference type="PANTHER" id="PTHR46670:SF3">
    <property type="entry name" value="ENDONUCLEASE_EXONUCLEASE_PHOSPHATASE DOMAIN-CONTAINING PROTEIN"/>
    <property type="match status" value="1"/>
</dbReference>
<dbReference type="Ensembl" id="ENSAOCT00000075570.1">
    <property type="protein sequence ID" value="ENSAOCP00000051742.1"/>
    <property type="gene ID" value="ENSAOCG00000032433.1"/>
</dbReference>
<dbReference type="GeneTree" id="ENSGT01120000271879"/>
<dbReference type="CDD" id="cd01650">
    <property type="entry name" value="RT_nLTR_like"/>
    <property type="match status" value="1"/>
</dbReference>
<accession>A0AAQ5YFN2</accession>
<dbReference type="InterPro" id="IPR036691">
    <property type="entry name" value="Endo/exonu/phosph_ase_sf"/>
</dbReference>
<dbReference type="AlphaFoldDB" id="A0AAQ5YFN2"/>
<dbReference type="PROSITE" id="PS50878">
    <property type="entry name" value="RT_POL"/>
    <property type="match status" value="1"/>
</dbReference>
<dbReference type="InterPro" id="IPR043502">
    <property type="entry name" value="DNA/RNA_pol_sf"/>
</dbReference>
<proteinExistence type="predicted"/>
<keyword evidence="3" id="KW-1185">Reference proteome</keyword>
<name>A0AAQ5YFN2_AMPOC</name>
<evidence type="ECO:0000313" key="3">
    <source>
        <dbReference type="Proteomes" id="UP001501940"/>
    </source>
</evidence>
<reference evidence="2 3" key="1">
    <citation type="submission" date="2022-01" db="EMBL/GenBank/DDBJ databases">
        <title>A chromosome-scale genome assembly of the false clownfish, Amphiprion ocellaris.</title>
        <authorList>
            <person name="Ryu T."/>
        </authorList>
    </citation>
    <scope>NUCLEOTIDE SEQUENCE [LARGE SCALE GENOMIC DNA]</scope>
</reference>
<dbReference type="Pfam" id="PF03372">
    <property type="entry name" value="Exo_endo_phos"/>
    <property type="match status" value="1"/>
</dbReference>